<organism evidence="4 5">
    <name type="scientific">Trichomalopsis sarcophagae</name>
    <dbReference type="NCBI Taxonomy" id="543379"/>
    <lineage>
        <taxon>Eukaryota</taxon>
        <taxon>Metazoa</taxon>
        <taxon>Ecdysozoa</taxon>
        <taxon>Arthropoda</taxon>
        <taxon>Hexapoda</taxon>
        <taxon>Insecta</taxon>
        <taxon>Pterygota</taxon>
        <taxon>Neoptera</taxon>
        <taxon>Endopterygota</taxon>
        <taxon>Hymenoptera</taxon>
        <taxon>Apocrita</taxon>
        <taxon>Proctotrupomorpha</taxon>
        <taxon>Chalcidoidea</taxon>
        <taxon>Pteromalidae</taxon>
        <taxon>Pteromalinae</taxon>
        <taxon>Trichomalopsis</taxon>
    </lineage>
</organism>
<sequence length="214" mass="24116">MNPRSVVDLSTANTNIKYPILKSYPDKFVQYMRMQVSTFEYVLSRVAPSLTKKWCNLHVQPIFSEERLVLTLRRRGVPFLSRARVVVENAFARTSQKWCILYTNIDKSPEIVKLIIQCTCVLHNVIMDLENKIPVYTSIAEQTTEVEGDDILVAPATGEEIQQTTEVEGDDVLVAPATGEEIRLMLLDEWVAVAGLMLLDEWVAVAGSCLLEPS</sequence>
<dbReference type="InterPro" id="IPR027806">
    <property type="entry name" value="HARBI1_dom"/>
</dbReference>
<comment type="cofactor">
    <cofactor evidence="1">
        <name>a divalent metal cation</name>
        <dbReference type="ChEBI" id="CHEBI:60240"/>
    </cofactor>
</comment>
<dbReference type="Proteomes" id="UP000215335">
    <property type="component" value="Unassembled WGS sequence"/>
</dbReference>
<dbReference type="EMBL" id="NNAY01004225">
    <property type="protein sequence ID" value="OXU18176.1"/>
    <property type="molecule type" value="Genomic_DNA"/>
</dbReference>
<dbReference type="GO" id="GO:0046872">
    <property type="term" value="F:metal ion binding"/>
    <property type="evidence" value="ECO:0007669"/>
    <property type="project" value="UniProtKB-KW"/>
</dbReference>
<name>A0A232EIJ1_9HYME</name>
<keyword evidence="5" id="KW-1185">Reference proteome</keyword>
<proteinExistence type="predicted"/>
<evidence type="ECO:0000313" key="4">
    <source>
        <dbReference type="EMBL" id="OXU18176.1"/>
    </source>
</evidence>
<keyword evidence="2" id="KW-0479">Metal-binding</keyword>
<feature type="domain" description="DDE Tnp4" evidence="3">
    <location>
        <begin position="80"/>
        <end position="124"/>
    </location>
</feature>
<protein>
    <recommendedName>
        <fullName evidence="3">DDE Tnp4 domain-containing protein</fullName>
    </recommendedName>
</protein>
<evidence type="ECO:0000256" key="1">
    <source>
        <dbReference type="ARBA" id="ARBA00001968"/>
    </source>
</evidence>
<accession>A0A232EIJ1</accession>
<comment type="caution">
    <text evidence="4">The sequence shown here is derived from an EMBL/GenBank/DDBJ whole genome shotgun (WGS) entry which is preliminary data.</text>
</comment>
<evidence type="ECO:0000259" key="3">
    <source>
        <dbReference type="Pfam" id="PF13359"/>
    </source>
</evidence>
<evidence type="ECO:0000313" key="5">
    <source>
        <dbReference type="Proteomes" id="UP000215335"/>
    </source>
</evidence>
<gene>
    <name evidence="4" type="ORF">TSAR_011554</name>
</gene>
<dbReference type="Pfam" id="PF13359">
    <property type="entry name" value="DDE_Tnp_4"/>
    <property type="match status" value="1"/>
</dbReference>
<dbReference type="AlphaFoldDB" id="A0A232EIJ1"/>
<evidence type="ECO:0000256" key="2">
    <source>
        <dbReference type="ARBA" id="ARBA00022723"/>
    </source>
</evidence>
<reference evidence="4 5" key="1">
    <citation type="journal article" date="2017" name="Curr. Biol.">
        <title>The Evolution of Venom by Co-option of Single-Copy Genes.</title>
        <authorList>
            <person name="Martinson E.O."/>
            <person name="Mrinalini"/>
            <person name="Kelkar Y.D."/>
            <person name="Chang C.H."/>
            <person name="Werren J.H."/>
        </authorList>
    </citation>
    <scope>NUCLEOTIDE SEQUENCE [LARGE SCALE GENOMIC DNA]</scope>
    <source>
        <strain evidence="4 5">Alberta</strain>
        <tissue evidence="4">Whole body</tissue>
    </source>
</reference>